<proteinExistence type="predicted"/>
<gene>
    <name evidence="1" type="ORF">GCM10025883_17170</name>
</gene>
<name>A0ABQ6IP15_9MICO</name>
<dbReference type="Proteomes" id="UP001157126">
    <property type="component" value="Unassembled WGS sequence"/>
</dbReference>
<evidence type="ECO:0000313" key="1">
    <source>
        <dbReference type="EMBL" id="GMA39672.1"/>
    </source>
</evidence>
<evidence type="ECO:0000313" key="2">
    <source>
        <dbReference type="Proteomes" id="UP001157126"/>
    </source>
</evidence>
<comment type="caution">
    <text evidence="1">The sequence shown here is derived from an EMBL/GenBank/DDBJ whole genome shotgun (WGS) entry which is preliminary data.</text>
</comment>
<sequence length="166" mass="18652">MEEALRGRRVDLGREFENPYSALKTVVSRRSRGVYKRSWRPLEPSVVDSRGRMVRAVGIAQTFLRPAQVDELVALYREGATLVELGERFSVHRRTVAAHLVRRSIPIRRRGLDESDVTEAVELYEGGSTLIEVGLRFGVSQQAVRRALDVEGVTIRPGGRRARVSA</sequence>
<reference evidence="2" key="1">
    <citation type="journal article" date="2019" name="Int. J. Syst. Evol. Microbiol.">
        <title>The Global Catalogue of Microorganisms (GCM) 10K type strain sequencing project: providing services to taxonomists for standard genome sequencing and annotation.</title>
        <authorList>
            <consortium name="The Broad Institute Genomics Platform"/>
            <consortium name="The Broad Institute Genome Sequencing Center for Infectious Disease"/>
            <person name="Wu L."/>
            <person name="Ma J."/>
        </authorList>
    </citation>
    <scope>NUCLEOTIDE SEQUENCE [LARGE SCALE GENOMIC DNA]</scope>
    <source>
        <strain evidence="2">NBRC 113072</strain>
    </source>
</reference>
<keyword evidence="2" id="KW-1185">Reference proteome</keyword>
<organism evidence="1 2">
    <name type="scientific">Mobilicoccus caccae</name>
    <dbReference type="NCBI Taxonomy" id="1859295"/>
    <lineage>
        <taxon>Bacteria</taxon>
        <taxon>Bacillati</taxon>
        <taxon>Actinomycetota</taxon>
        <taxon>Actinomycetes</taxon>
        <taxon>Micrococcales</taxon>
        <taxon>Dermatophilaceae</taxon>
        <taxon>Mobilicoccus</taxon>
    </lineage>
</organism>
<dbReference type="EMBL" id="BSUO01000001">
    <property type="protein sequence ID" value="GMA39672.1"/>
    <property type="molecule type" value="Genomic_DNA"/>
</dbReference>
<accession>A0ABQ6IP15</accession>
<dbReference type="Gene3D" id="1.10.10.60">
    <property type="entry name" value="Homeodomain-like"/>
    <property type="match status" value="2"/>
</dbReference>
<protein>
    <submittedName>
        <fullName evidence="1">Uncharacterized protein</fullName>
    </submittedName>
</protein>
<dbReference type="RefSeq" id="WP_284303534.1">
    <property type="nucleotide sequence ID" value="NZ_BSUO01000001.1"/>
</dbReference>